<name>A0A3L6DZ63_MAIZE</name>
<proteinExistence type="predicted"/>
<gene>
    <name evidence="2" type="ORF">Zm00014a_009519</name>
</gene>
<evidence type="ECO:0000313" key="2">
    <source>
        <dbReference type="EMBL" id="PWZ12921.1"/>
    </source>
</evidence>
<dbReference type="EMBL" id="NCVQ01000008">
    <property type="protein sequence ID" value="PWZ12921.1"/>
    <property type="molecule type" value="Genomic_DNA"/>
</dbReference>
<evidence type="ECO:0000313" key="3">
    <source>
        <dbReference type="Proteomes" id="UP000251960"/>
    </source>
</evidence>
<accession>A0A3L6DZ63</accession>
<feature type="compositionally biased region" description="Basic and acidic residues" evidence="1">
    <location>
        <begin position="116"/>
        <end position="146"/>
    </location>
</feature>
<evidence type="ECO:0000256" key="1">
    <source>
        <dbReference type="SAM" id="MobiDB-lite"/>
    </source>
</evidence>
<dbReference type="AlphaFoldDB" id="A0A3L6DZ63"/>
<protein>
    <submittedName>
        <fullName evidence="2">Uncharacterized protein</fullName>
    </submittedName>
</protein>
<comment type="caution">
    <text evidence="2">The sequence shown here is derived from an EMBL/GenBank/DDBJ whole genome shotgun (WGS) entry which is preliminary data.</text>
</comment>
<feature type="compositionally biased region" description="Basic and acidic residues" evidence="1">
    <location>
        <begin position="87"/>
        <end position="99"/>
    </location>
</feature>
<dbReference type="Proteomes" id="UP000251960">
    <property type="component" value="Chromosome 7"/>
</dbReference>
<feature type="region of interest" description="Disordered" evidence="1">
    <location>
        <begin position="80"/>
        <end position="159"/>
    </location>
</feature>
<organism evidence="2 3">
    <name type="scientific">Zea mays</name>
    <name type="common">Maize</name>
    <dbReference type="NCBI Taxonomy" id="4577"/>
    <lineage>
        <taxon>Eukaryota</taxon>
        <taxon>Viridiplantae</taxon>
        <taxon>Streptophyta</taxon>
        <taxon>Embryophyta</taxon>
        <taxon>Tracheophyta</taxon>
        <taxon>Spermatophyta</taxon>
        <taxon>Magnoliopsida</taxon>
        <taxon>Liliopsida</taxon>
        <taxon>Poales</taxon>
        <taxon>Poaceae</taxon>
        <taxon>PACMAD clade</taxon>
        <taxon>Panicoideae</taxon>
        <taxon>Andropogonodae</taxon>
        <taxon>Andropogoneae</taxon>
        <taxon>Tripsacinae</taxon>
        <taxon>Zea</taxon>
    </lineage>
</organism>
<reference evidence="2 3" key="1">
    <citation type="journal article" date="2018" name="Nat. Genet.">
        <title>Extensive intraspecific gene order and gene structural variations between Mo17 and other maize genomes.</title>
        <authorList>
            <person name="Sun S."/>
            <person name="Zhou Y."/>
            <person name="Chen J."/>
            <person name="Shi J."/>
            <person name="Zhao H."/>
            <person name="Zhao H."/>
            <person name="Song W."/>
            <person name="Zhang M."/>
            <person name="Cui Y."/>
            <person name="Dong X."/>
            <person name="Liu H."/>
            <person name="Ma X."/>
            <person name="Jiao Y."/>
            <person name="Wang B."/>
            <person name="Wei X."/>
            <person name="Stein J.C."/>
            <person name="Glaubitz J.C."/>
            <person name="Lu F."/>
            <person name="Yu G."/>
            <person name="Liang C."/>
            <person name="Fengler K."/>
            <person name="Li B."/>
            <person name="Rafalski A."/>
            <person name="Schnable P.S."/>
            <person name="Ware D.H."/>
            <person name="Buckler E.S."/>
            <person name="Lai J."/>
        </authorList>
    </citation>
    <scope>NUCLEOTIDE SEQUENCE [LARGE SCALE GENOMIC DNA]</scope>
    <source>
        <strain evidence="3">cv. Missouri 17</strain>
        <tissue evidence="2">Seedling</tissue>
    </source>
</reference>
<sequence>MVLSWLATTEFGRYDVLAGSAQYRRKRPLVSVDVGEVHEWRGLALVQLPRVRHPLRGATAGAGARAVVLAEEHGLLPGGVVPVVPSRGRDDGGEVRPGEDDGSVGAPRPTQPHLPRAHDVAVHERQARPLGERRTPVRRDAPRDGAVRGGVGDGADGAAEVEGARVAEDKVDGALDVAAAEEVAALLVQQRVLGAVEAAPVEGGLVAPDAQRHRLAARVPRVGGASRVLDADVVGHEVGGEDGDGGAVEGAAGGVGGVVPDDGRVEVAAALQRDARLVAPHHHLLRVHARVDGDQRAGRGVVGHGVHGLLQAGKVGAARAVDGEDQAGVVQGRHLGDPPGLVVARPAPVVVPPHFRFRFFSRPGGGAGRRSRLLEVER</sequence>